<keyword evidence="3" id="KW-1185">Reference proteome</keyword>
<name>A0A9N8HZH9_9STRA</name>
<reference evidence="2" key="1">
    <citation type="submission" date="2020-06" db="EMBL/GenBank/DDBJ databases">
        <authorList>
            <consortium name="Plant Systems Biology data submission"/>
        </authorList>
    </citation>
    <scope>NUCLEOTIDE SEQUENCE</scope>
    <source>
        <strain evidence="2">D6</strain>
    </source>
</reference>
<dbReference type="AlphaFoldDB" id="A0A9N8HZH9"/>
<evidence type="ECO:0000256" key="1">
    <source>
        <dbReference type="SAM" id="MobiDB-lite"/>
    </source>
</evidence>
<gene>
    <name evidence="2" type="ORF">SEMRO_3614_G349700.1</name>
</gene>
<protein>
    <submittedName>
        <fullName evidence="2">Uncharacterized protein</fullName>
    </submittedName>
</protein>
<organism evidence="2 3">
    <name type="scientific">Seminavis robusta</name>
    <dbReference type="NCBI Taxonomy" id="568900"/>
    <lineage>
        <taxon>Eukaryota</taxon>
        <taxon>Sar</taxon>
        <taxon>Stramenopiles</taxon>
        <taxon>Ochrophyta</taxon>
        <taxon>Bacillariophyta</taxon>
        <taxon>Bacillariophyceae</taxon>
        <taxon>Bacillariophycidae</taxon>
        <taxon>Naviculales</taxon>
        <taxon>Naviculaceae</taxon>
        <taxon>Seminavis</taxon>
    </lineage>
</organism>
<comment type="caution">
    <text evidence="2">The sequence shown here is derived from an EMBL/GenBank/DDBJ whole genome shotgun (WGS) entry which is preliminary data.</text>
</comment>
<feature type="region of interest" description="Disordered" evidence="1">
    <location>
        <begin position="169"/>
        <end position="191"/>
    </location>
</feature>
<accession>A0A9N8HZH9</accession>
<evidence type="ECO:0000313" key="3">
    <source>
        <dbReference type="Proteomes" id="UP001153069"/>
    </source>
</evidence>
<feature type="compositionally biased region" description="Basic and acidic residues" evidence="1">
    <location>
        <begin position="181"/>
        <end position="191"/>
    </location>
</feature>
<sequence>MEEVVEDPFGLKEKAKKWLEEEMAYHGKEGYLLEAGTYHPQIISKGKKISALPYKKAAEEYEKRMSAKKSSGAVRPVLVAVGVAKDSTFKDFLDDHTGPIKNASYLYLPYLSWEEEDVGALFMTYMPGPVHGAVDAVFHGDAQNWRKTAHRALRSIIATGCSSGAHNAVQPDFRIMPNPNNKDRNGNDVDRAHKGIPHTRLYWEIEYDHRKIVDLRRHGAFLMGRTEYTRFFVGATISKPDPNDRSFEAAMVLWGKNESNEVSVLQAVSFGTKDLSDETKKQYKTQYSVNQALPAVQDTAWRRPPNAGVLPEMMPDPTPVAWLLRIPASGLLYKVMIRQAAQEGEEEGRWAYFLDTLGDDVVVKDMEIDLMEMALAIKNLVEGSGIA</sequence>
<evidence type="ECO:0000313" key="2">
    <source>
        <dbReference type="EMBL" id="CAB9531507.1"/>
    </source>
</evidence>
<proteinExistence type="predicted"/>
<dbReference type="EMBL" id="CAICTM010003612">
    <property type="protein sequence ID" value="CAB9531507.1"/>
    <property type="molecule type" value="Genomic_DNA"/>
</dbReference>
<dbReference type="Proteomes" id="UP001153069">
    <property type="component" value="Unassembled WGS sequence"/>
</dbReference>